<feature type="signal peptide" evidence="1">
    <location>
        <begin position="1"/>
        <end position="31"/>
    </location>
</feature>
<keyword evidence="1" id="KW-0732">Signal</keyword>
<dbReference type="AlphaFoldDB" id="A0A0F6SH00"/>
<name>A0A0F6SH00_9BACT</name>
<sequence length="142" mass="15578">MARRERVFYAARPVRFLRSVILALVAVQAAACAPQIGDSCSSASNCSINGDRLCDIAQPGGYCTVFDCEPDRCPDDSVCVRFNPQPARRAIVACMRRCESSGDCRQDDGYRCVGPDDLAEMDLDVEVRDTDVQRFCVAVDAE</sequence>
<gene>
    <name evidence="2" type="ORF">DB32_006728</name>
</gene>
<keyword evidence="3" id="KW-1185">Reference proteome</keyword>
<feature type="chain" id="PRO_5002509811" description="Lipoprotein" evidence="1">
    <location>
        <begin position="32"/>
        <end position="142"/>
    </location>
</feature>
<evidence type="ECO:0000313" key="2">
    <source>
        <dbReference type="EMBL" id="AKF09579.1"/>
    </source>
</evidence>
<evidence type="ECO:0008006" key="4">
    <source>
        <dbReference type="Google" id="ProtNLM"/>
    </source>
</evidence>
<organism evidence="2 3">
    <name type="scientific">Sandaracinus amylolyticus</name>
    <dbReference type="NCBI Taxonomy" id="927083"/>
    <lineage>
        <taxon>Bacteria</taxon>
        <taxon>Pseudomonadati</taxon>
        <taxon>Myxococcota</taxon>
        <taxon>Polyangia</taxon>
        <taxon>Polyangiales</taxon>
        <taxon>Sandaracinaceae</taxon>
        <taxon>Sandaracinus</taxon>
    </lineage>
</organism>
<evidence type="ECO:0000313" key="3">
    <source>
        <dbReference type="Proteomes" id="UP000034883"/>
    </source>
</evidence>
<proteinExistence type="predicted"/>
<dbReference type="Proteomes" id="UP000034883">
    <property type="component" value="Chromosome"/>
</dbReference>
<dbReference type="EMBL" id="CP011125">
    <property type="protein sequence ID" value="AKF09579.1"/>
    <property type="molecule type" value="Genomic_DNA"/>
</dbReference>
<dbReference type="KEGG" id="samy:DB32_006728"/>
<reference evidence="2 3" key="1">
    <citation type="submission" date="2015-03" db="EMBL/GenBank/DDBJ databases">
        <title>Genome assembly of Sandaracinus amylolyticus DSM 53668.</title>
        <authorList>
            <person name="Sharma G."/>
            <person name="Subramanian S."/>
        </authorList>
    </citation>
    <scope>NUCLEOTIDE SEQUENCE [LARGE SCALE GENOMIC DNA]</scope>
    <source>
        <strain evidence="2 3">DSM 53668</strain>
    </source>
</reference>
<accession>A0A0F6SH00</accession>
<evidence type="ECO:0000256" key="1">
    <source>
        <dbReference type="SAM" id="SignalP"/>
    </source>
</evidence>
<protein>
    <recommendedName>
        <fullName evidence="4">Lipoprotein</fullName>
    </recommendedName>
</protein>